<dbReference type="HOGENOM" id="CLU_194229_1_0_2"/>
<evidence type="ECO:0000313" key="1">
    <source>
        <dbReference type="EMBL" id="CCQ38050.1"/>
    </source>
</evidence>
<name>M1XU45_NATM8</name>
<dbReference type="AlphaFoldDB" id="M1XU45"/>
<dbReference type="eggNOG" id="arCOG06331">
    <property type="taxonomic scope" value="Archaea"/>
</dbReference>
<gene>
    <name evidence="1" type="ordered locus">Nmlp_3939</name>
</gene>
<evidence type="ECO:0000313" key="2">
    <source>
        <dbReference type="Proteomes" id="UP000011867"/>
    </source>
</evidence>
<sequence length="55" mass="5964">MSQNQAAPMPASDCDVMAAVDRGDAGEQLVIAELCREEAYVTMSTEATVTVDEWR</sequence>
<dbReference type="KEGG" id="nmo:Nmlp_3939"/>
<dbReference type="OrthoDB" id="224830at2157"/>
<dbReference type="STRING" id="268739.Nmlp_3939"/>
<dbReference type="GeneID" id="43676854"/>
<dbReference type="Pfam" id="PF24433">
    <property type="entry name" value="DUF7556"/>
    <property type="match status" value="1"/>
</dbReference>
<dbReference type="Proteomes" id="UP000011867">
    <property type="component" value="Chromosome"/>
</dbReference>
<protein>
    <submittedName>
        <fullName evidence="1">Uncharacterized protein</fullName>
    </submittedName>
</protein>
<proteinExistence type="predicted"/>
<dbReference type="RefSeq" id="WP_015410776.1">
    <property type="nucleotide sequence ID" value="NC_020388.1"/>
</dbReference>
<keyword evidence="2" id="KW-1185">Reference proteome</keyword>
<dbReference type="EMBL" id="HF582854">
    <property type="protein sequence ID" value="CCQ38050.1"/>
    <property type="molecule type" value="Genomic_DNA"/>
</dbReference>
<organism evidence="1 2">
    <name type="scientific">Natronomonas moolapensis (strain DSM 18674 / CECT 7526 / JCM 14361 / 8.8.11)</name>
    <dbReference type="NCBI Taxonomy" id="268739"/>
    <lineage>
        <taxon>Archaea</taxon>
        <taxon>Methanobacteriati</taxon>
        <taxon>Methanobacteriota</taxon>
        <taxon>Stenosarchaea group</taxon>
        <taxon>Halobacteria</taxon>
        <taxon>Halobacteriales</taxon>
        <taxon>Natronomonadaceae</taxon>
        <taxon>Natronomonas</taxon>
    </lineage>
</organism>
<accession>M1XU45</accession>
<dbReference type="InterPro" id="IPR055978">
    <property type="entry name" value="DUF7556"/>
</dbReference>
<reference evidence="1 2" key="1">
    <citation type="journal article" date="2013" name="Genome Announc.">
        <title>Genome of the haloarchaeon Natronomonas moolapensis, a neutrophilic member of a previously haloalkaliphilic genus.</title>
        <authorList>
            <person name="Dyall-Smith M.L."/>
            <person name="Pfeiffer F."/>
            <person name="Oberwinkler T."/>
            <person name="Klee K."/>
            <person name="Rampp M."/>
            <person name="Palm P."/>
            <person name="Gross K."/>
            <person name="Schuster S.C."/>
            <person name="Oesterhelt D."/>
        </authorList>
    </citation>
    <scope>NUCLEOTIDE SEQUENCE [LARGE SCALE GENOMIC DNA]</scope>
    <source>
        <strain evidence="2">DSM 18674 / JCM 14361 / 8.8.11</strain>
    </source>
</reference>